<dbReference type="KEGG" id="uam:UABAM_04031"/>
<dbReference type="Gene3D" id="3.40.50.720">
    <property type="entry name" value="NAD(P)-binding Rossmann-like Domain"/>
    <property type="match status" value="1"/>
</dbReference>
<organism evidence="2 3">
    <name type="scientific">Uabimicrobium amorphum</name>
    <dbReference type="NCBI Taxonomy" id="2596890"/>
    <lineage>
        <taxon>Bacteria</taxon>
        <taxon>Pseudomonadati</taxon>
        <taxon>Planctomycetota</taxon>
        <taxon>Candidatus Uabimicrobiia</taxon>
        <taxon>Candidatus Uabimicrobiales</taxon>
        <taxon>Candidatus Uabimicrobiaceae</taxon>
        <taxon>Candidatus Uabimicrobium</taxon>
    </lineage>
</organism>
<reference evidence="2 3" key="1">
    <citation type="submission" date="2019-08" db="EMBL/GenBank/DDBJ databases">
        <title>Complete genome sequence of Candidatus Uab amorphum.</title>
        <authorList>
            <person name="Shiratori T."/>
            <person name="Suzuki S."/>
            <person name="Kakizawa Y."/>
            <person name="Ishida K."/>
        </authorList>
    </citation>
    <scope>NUCLEOTIDE SEQUENCE [LARGE SCALE GENOMIC DNA]</scope>
    <source>
        <strain evidence="2 3">SRT547</strain>
    </source>
</reference>
<dbReference type="InterPro" id="IPR050177">
    <property type="entry name" value="Lipid_A_modif_metabolic_enz"/>
</dbReference>
<dbReference type="InterPro" id="IPR036291">
    <property type="entry name" value="NAD(P)-bd_dom_sf"/>
</dbReference>
<dbReference type="InterPro" id="IPR001509">
    <property type="entry name" value="Epimerase_deHydtase"/>
</dbReference>
<dbReference type="AlphaFoldDB" id="A0A5S9F4C5"/>
<protein>
    <submittedName>
        <fullName evidence="2">NAD-dependent epimerase</fullName>
    </submittedName>
</protein>
<feature type="domain" description="NAD-dependent epimerase/dehydratase" evidence="1">
    <location>
        <begin position="4"/>
        <end position="251"/>
    </location>
</feature>
<sequence>MAKILALGGAGFIGSYIVRKLLENEHQVTVVDNFSKYGYIEHDFYQNPNFSLCNKDVRNMYPQEFRGYDYVFCLAALIGGIKYFHRIPYQIARDNTEILSQAIDNTLAACPEATFVYFSSSMVFERVDHPVSEEHALQQQIPITNYGMQKLFGEFLTTGAHREYDLRYLIVRPFNAVGSGELPDVSGDGEAKFGMAHVIPDFIYKAMLKQTPFEIFGEGDQVRTFTHAKDIANAVAKMIDKKVVNRDFNLCGENTFTMLELAKRIWAHVNPETAFPELKHIPAPPSDVKFRVGIAKRAMQELDWQPQCDIDYIIKDSTDYIRKNCPVS</sequence>
<dbReference type="PANTHER" id="PTHR43245:SF13">
    <property type="entry name" value="UDP-D-APIOSE_UDP-D-XYLOSE SYNTHASE 2"/>
    <property type="match status" value="1"/>
</dbReference>
<dbReference type="PANTHER" id="PTHR43245">
    <property type="entry name" value="BIFUNCTIONAL POLYMYXIN RESISTANCE PROTEIN ARNA"/>
    <property type="match status" value="1"/>
</dbReference>
<dbReference type="RefSeq" id="WP_151969748.1">
    <property type="nucleotide sequence ID" value="NZ_AP019860.1"/>
</dbReference>
<dbReference type="EMBL" id="AP019860">
    <property type="protein sequence ID" value="BBM85657.1"/>
    <property type="molecule type" value="Genomic_DNA"/>
</dbReference>
<accession>A0A5S9F4C5</accession>
<name>A0A5S9F4C5_UABAM</name>
<dbReference type="SUPFAM" id="SSF51735">
    <property type="entry name" value="NAD(P)-binding Rossmann-fold domains"/>
    <property type="match status" value="1"/>
</dbReference>
<proteinExistence type="predicted"/>
<evidence type="ECO:0000259" key="1">
    <source>
        <dbReference type="Pfam" id="PF01370"/>
    </source>
</evidence>
<dbReference type="OrthoDB" id="9811743at2"/>
<keyword evidence="3" id="KW-1185">Reference proteome</keyword>
<dbReference type="Pfam" id="PF01370">
    <property type="entry name" value="Epimerase"/>
    <property type="match status" value="1"/>
</dbReference>
<gene>
    <name evidence="2" type="ORF">UABAM_04031</name>
</gene>
<evidence type="ECO:0000313" key="2">
    <source>
        <dbReference type="EMBL" id="BBM85657.1"/>
    </source>
</evidence>
<evidence type="ECO:0000313" key="3">
    <source>
        <dbReference type="Proteomes" id="UP000326354"/>
    </source>
</evidence>
<dbReference type="Proteomes" id="UP000326354">
    <property type="component" value="Chromosome"/>
</dbReference>